<feature type="region of interest" description="Disordered" evidence="1">
    <location>
        <begin position="1"/>
        <end position="23"/>
    </location>
</feature>
<evidence type="ECO:0000256" key="1">
    <source>
        <dbReference type="SAM" id="MobiDB-lite"/>
    </source>
</evidence>
<dbReference type="EMBL" id="KZ990493">
    <property type="protein sequence ID" value="RKP24033.1"/>
    <property type="molecule type" value="Genomic_DNA"/>
</dbReference>
<proteinExistence type="predicted"/>
<dbReference type="Gene3D" id="3.40.50.150">
    <property type="entry name" value="Vaccinia Virus protein VP39"/>
    <property type="match status" value="1"/>
</dbReference>
<dbReference type="InterPro" id="IPR029063">
    <property type="entry name" value="SAM-dependent_MTases_sf"/>
</dbReference>
<keyword evidence="3" id="KW-1185">Reference proteome</keyword>
<reference evidence="3" key="1">
    <citation type="journal article" date="2018" name="Nat. Microbiol.">
        <title>Leveraging single-cell genomics to expand the fungal tree of life.</title>
        <authorList>
            <person name="Ahrendt S.R."/>
            <person name="Quandt C.A."/>
            <person name="Ciobanu D."/>
            <person name="Clum A."/>
            <person name="Salamov A."/>
            <person name="Andreopoulos B."/>
            <person name="Cheng J.F."/>
            <person name="Woyke T."/>
            <person name="Pelin A."/>
            <person name="Henrissat B."/>
            <person name="Reynolds N.K."/>
            <person name="Benny G.L."/>
            <person name="Smith M.E."/>
            <person name="James T.Y."/>
            <person name="Grigoriev I.V."/>
        </authorList>
    </citation>
    <scope>NUCLEOTIDE SEQUENCE [LARGE SCALE GENOMIC DNA]</scope>
    <source>
        <strain evidence="3">Benny S71-1</strain>
    </source>
</reference>
<dbReference type="AlphaFoldDB" id="A0A4P9YVE3"/>
<protein>
    <recommendedName>
        <fullName evidence="4">S-adenosyl-L-methionine-dependent methyltransferase</fullName>
    </recommendedName>
</protein>
<dbReference type="CDD" id="cd02440">
    <property type="entry name" value="AdoMet_MTases"/>
    <property type="match status" value="1"/>
</dbReference>
<dbReference type="Pfam" id="PF13489">
    <property type="entry name" value="Methyltransf_23"/>
    <property type="match status" value="1"/>
</dbReference>
<evidence type="ECO:0000313" key="3">
    <source>
        <dbReference type="Proteomes" id="UP000278143"/>
    </source>
</evidence>
<accession>A0A4P9YVE3</accession>
<dbReference type="SUPFAM" id="SSF53335">
    <property type="entry name" value="S-adenosyl-L-methionine-dependent methyltransferases"/>
    <property type="match status" value="1"/>
</dbReference>
<name>A0A4P9YVE3_9FUNG</name>
<dbReference type="Proteomes" id="UP000278143">
    <property type="component" value="Unassembled WGS sequence"/>
</dbReference>
<evidence type="ECO:0000313" key="2">
    <source>
        <dbReference type="EMBL" id="RKP24033.1"/>
    </source>
</evidence>
<organism evidence="2 3">
    <name type="scientific">Syncephalis pseudoplumigaleata</name>
    <dbReference type="NCBI Taxonomy" id="1712513"/>
    <lineage>
        <taxon>Eukaryota</taxon>
        <taxon>Fungi</taxon>
        <taxon>Fungi incertae sedis</taxon>
        <taxon>Zoopagomycota</taxon>
        <taxon>Zoopagomycotina</taxon>
        <taxon>Zoopagomycetes</taxon>
        <taxon>Zoopagales</taxon>
        <taxon>Piptocephalidaceae</taxon>
        <taxon>Syncephalis</taxon>
    </lineage>
</organism>
<gene>
    <name evidence="2" type="ORF">SYNPS1DRAFT_23872</name>
</gene>
<sequence>MESISAPASIRGGDSDGSDTDEQENWGLAIHGIPIDKEAQQSAVLVQKPQRAHGPPLLRYVVRRDYAAPIDNPRRILDIGSKDGAWIRNMSAQFPSCKVRGCEGFLVGDKGMPPLPHNCRIDLIDLCKRFPYGDGQFDYIHQRLMGFYTSIEMWALRMRDIYRMLSPGGYVELVELDPDPVHCGQSAMAVNGWIKEKLLGNGIDLGAVRYLDKLLRLAGFTDIHHHAVEVPMGGGTLARGQVMLRLVNLIYSSIYGALLDEASKSKTGEAATTAMPKGHERDSVMELSSSWEDCHDLMDAAQDEFEANRTSVIFRFYWARKPLE</sequence>
<evidence type="ECO:0008006" key="4">
    <source>
        <dbReference type="Google" id="ProtNLM"/>
    </source>
</evidence>
<dbReference type="OrthoDB" id="506498at2759"/>